<evidence type="ECO:0000256" key="1">
    <source>
        <dbReference type="ARBA" id="ARBA00001316"/>
    </source>
</evidence>
<evidence type="ECO:0000313" key="10">
    <source>
        <dbReference type="Proteomes" id="UP001254832"/>
    </source>
</evidence>
<dbReference type="EMBL" id="JAVDTR010000017">
    <property type="protein sequence ID" value="MDR6726443.1"/>
    <property type="molecule type" value="Genomic_DNA"/>
</dbReference>
<dbReference type="AlphaFoldDB" id="A0AAP5H500"/>
<feature type="signal peptide" evidence="7">
    <location>
        <begin position="1"/>
        <end position="25"/>
    </location>
</feature>
<sequence>MFKRISLALAFVTLFSWTLTSVSSAYSSSNWMGSLPANTSLASLSIPGTHDSGALYEPINGTAKTQDLTIAQQLNIGVRFLDVRTRHYGNAFTIHHGAIYQNQNFDDVLNAVIGFLNSNPSETIIMSVKEEHTPANNTRSYEETFKSYVAKNPDKWLLTDHIPTLGEAKGKIVLLRRFDMSQTPYGINATAWQENTTFNIQNAAKMKIQDYFKVSDKNKKWTDVQNMYNEAKTQNPSWLYLNFTSGYDPGWIGIPNIRSVKDFLNPKVNSFFTTNTKGRFGVSVMDFIDEGTAAKIISTNF</sequence>
<evidence type="ECO:0000313" key="9">
    <source>
        <dbReference type="EMBL" id="MDR6726443.1"/>
    </source>
</evidence>
<organism evidence="9 10">
    <name type="scientific">Paenibacillus amylolyticus</name>
    <dbReference type="NCBI Taxonomy" id="1451"/>
    <lineage>
        <taxon>Bacteria</taxon>
        <taxon>Bacillati</taxon>
        <taxon>Bacillota</taxon>
        <taxon>Bacilli</taxon>
        <taxon>Bacillales</taxon>
        <taxon>Paenibacillaceae</taxon>
        <taxon>Paenibacillus</taxon>
    </lineage>
</organism>
<proteinExistence type="predicted"/>
<keyword evidence="7" id="KW-0732">Signal</keyword>
<dbReference type="CDD" id="cd08586">
    <property type="entry name" value="PI-PLCc_BcPLC_like"/>
    <property type="match status" value="1"/>
</dbReference>
<dbReference type="PROSITE" id="PS50007">
    <property type="entry name" value="PIPLC_X_DOMAIN"/>
    <property type="match status" value="1"/>
</dbReference>
<evidence type="ECO:0000256" key="5">
    <source>
        <dbReference type="ARBA" id="ARBA00030474"/>
    </source>
</evidence>
<evidence type="ECO:0000256" key="2">
    <source>
        <dbReference type="ARBA" id="ARBA00012581"/>
    </source>
</evidence>
<dbReference type="InterPro" id="IPR051057">
    <property type="entry name" value="PI-PLC_domain"/>
</dbReference>
<dbReference type="GO" id="GO:0008081">
    <property type="term" value="F:phosphoric diester hydrolase activity"/>
    <property type="evidence" value="ECO:0007669"/>
    <property type="project" value="InterPro"/>
</dbReference>
<dbReference type="Gene3D" id="3.20.20.190">
    <property type="entry name" value="Phosphatidylinositol (PI) phosphodiesterase"/>
    <property type="match status" value="1"/>
</dbReference>
<dbReference type="SMART" id="SM00148">
    <property type="entry name" value="PLCXc"/>
    <property type="match status" value="1"/>
</dbReference>
<feature type="chain" id="PRO_5042940188" description="1-phosphatidylinositol phosphodiesterase" evidence="7">
    <location>
        <begin position="26"/>
        <end position="301"/>
    </location>
</feature>
<dbReference type="EC" id="4.6.1.13" evidence="2"/>
<dbReference type="Proteomes" id="UP001254832">
    <property type="component" value="Unassembled WGS sequence"/>
</dbReference>
<dbReference type="GO" id="GO:0016042">
    <property type="term" value="P:lipid catabolic process"/>
    <property type="evidence" value="ECO:0007669"/>
    <property type="project" value="UniProtKB-KW"/>
</dbReference>
<evidence type="ECO:0000256" key="6">
    <source>
        <dbReference type="ARBA" id="ARBA00030782"/>
    </source>
</evidence>
<evidence type="ECO:0000259" key="8">
    <source>
        <dbReference type="SMART" id="SM00148"/>
    </source>
</evidence>
<accession>A0AAP5H500</accession>
<dbReference type="Pfam" id="PF00388">
    <property type="entry name" value="PI-PLC-X"/>
    <property type="match status" value="1"/>
</dbReference>
<dbReference type="RefSeq" id="WP_310144778.1">
    <property type="nucleotide sequence ID" value="NZ_JAVDTR010000017.1"/>
</dbReference>
<comment type="catalytic activity">
    <reaction evidence="1">
        <text>a 1,2-diacyl-sn-glycero-3-phospho-(1D-myo-inositol) = 1D-myo-inositol 1,2-cyclic phosphate + a 1,2-diacyl-sn-glycerol</text>
        <dbReference type="Rhea" id="RHEA:17093"/>
        <dbReference type="ChEBI" id="CHEBI:17815"/>
        <dbReference type="ChEBI" id="CHEBI:57880"/>
        <dbReference type="ChEBI" id="CHEBI:58484"/>
        <dbReference type="EC" id="4.6.1.13"/>
    </reaction>
</comment>
<evidence type="ECO:0000256" key="7">
    <source>
        <dbReference type="SAM" id="SignalP"/>
    </source>
</evidence>
<evidence type="ECO:0000256" key="3">
    <source>
        <dbReference type="ARBA" id="ARBA00019758"/>
    </source>
</evidence>
<evidence type="ECO:0000256" key="4">
    <source>
        <dbReference type="ARBA" id="ARBA00022963"/>
    </source>
</evidence>
<feature type="domain" description="Phosphatidylinositol-specific phospholipase C X" evidence="8">
    <location>
        <begin position="38"/>
        <end position="177"/>
    </location>
</feature>
<dbReference type="InterPro" id="IPR017946">
    <property type="entry name" value="PLC-like_Pdiesterase_TIM-brl"/>
</dbReference>
<reference evidence="9" key="1">
    <citation type="submission" date="2023-07" db="EMBL/GenBank/DDBJ databases">
        <title>Sorghum-associated microbial communities from plants grown in Nebraska, USA.</title>
        <authorList>
            <person name="Schachtman D."/>
        </authorList>
    </citation>
    <scope>NUCLEOTIDE SEQUENCE</scope>
    <source>
        <strain evidence="9">BE80</strain>
    </source>
</reference>
<gene>
    <name evidence="9" type="ORF">J2W91_004954</name>
</gene>
<dbReference type="PANTHER" id="PTHR13593">
    <property type="match status" value="1"/>
</dbReference>
<keyword evidence="4" id="KW-0442">Lipid degradation</keyword>
<comment type="caution">
    <text evidence="9">The sequence shown here is derived from an EMBL/GenBank/DDBJ whole genome shotgun (WGS) entry which is preliminary data.</text>
</comment>
<dbReference type="InterPro" id="IPR000909">
    <property type="entry name" value="PLipase_C_PInositol-sp_X_dom"/>
</dbReference>
<dbReference type="SUPFAM" id="SSF51695">
    <property type="entry name" value="PLC-like phosphodiesterases"/>
    <property type="match status" value="1"/>
</dbReference>
<keyword evidence="9" id="KW-0456">Lyase</keyword>
<dbReference type="GO" id="GO:0004436">
    <property type="term" value="F:phosphatidylinositol diacylglycerol-lyase activity"/>
    <property type="evidence" value="ECO:0007669"/>
    <property type="project" value="UniProtKB-EC"/>
</dbReference>
<protein>
    <recommendedName>
        <fullName evidence="3">1-phosphatidylinositol phosphodiesterase</fullName>
        <ecNumber evidence="2">4.6.1.13</ecNumber>
    </recommendedName>
    <alternativeName>
        <fullName evidence="5">Phosphatidylinositol diacylglycerol-lyase</fullName>
    </alternativeName>
    <alternativeName>
        <fullName evidence="6">Phosphatidylinositol-specific phospholipase C</fullName>
    </alternativeName>
</protein>
<keyword evidence="4" id="KW-0443">Lipid metabolism</keyword>
<dbReference type="PANTHER" id="PTHR13593:SF113">
    <property type="entry name" value="SI:DKEY-266F7.9"/>
    <property type="match status" value="1"/>
</dbReference>
<name>A0AAP5H500_PAEAM</name>